<evidence type="ECO:0000313" key="2">
    <source>
        <dbReference type="EMBL" id="GFR49790.1"/>
    </source>
</evidence>
<dbReference type="EMBL" id="BMAR01000032">
    <property type="protein sequence ID" value="GFR49790.1"/>
    <property type="molecule type" value="Genomic_DNA"/>
</dbReference>
<dbReference type="AlphaFoldDB" id="A0AAD3HRB9"/>
<gene>
    <name evidence="2" type="ORF">Agub_g11728</name>
</gene>
<proteinExistence type="predicted"/>
<evidence type="ECO:0000256" key="1">
    <source>
        <dbReference type="SAM" id="MobiDB-lite"/>
    </source>
</evidence>
<dbReference type="InterPro" id="IPR052394">
    <property type="entry name" value="LRR-containing"/>
</dbReference>
<dbReference type="Proteomes" id="UP001054857">
    <property type="component" value="Unassembled WGS sequence"/>
</dbReference>
<organism evidence="2 3">
    <name type="scientific">Astrephomene gubernaculifera</name>
    <dbReference type="NCBI Taxonomy" id="47775"/>
    <lineage>
        <taxon>Eukaryota</taxon>
        <taxon>Viridiplantae</taxon>
        <taxon>Chlorophyta</taxon>
        <taxon>core chlorophytes</taxon>
        <taxon>Chlorophyceae</taxon>
        <taxon>CS clade</taxon>
        <taxon>Chlamydomonadales</taxon>
        <taxon>Astrephomenaceae</taxon>
        <taxon>Astrephomene</taxon>
    </lineage>
</organism>
<keyword evidence="3" id="KW-1185">Reference proteome</keyword>
<name>A0AAD3HRB9_9CHLO</name>
<reference evidence="2 3" key="1">
    <citation type="journal article" date="2021" name="Sci. Rep.">
        <title>Genome sequencing of the multicellular alga Astrephomene provides insights into convergent evolution of germ-soma differentiation.</title>
        <authorList>
            <person name="Yamashita S."/>
            <person name="Yamamoto K."/>
            <person name="Matsuzaki R."/>
            <person name="Suzuki S."/>
            <person name="Yamaguchi H."/>
            <person name="Hirooka S."/>
            <person name="Minakuchi Y."/>
            <person name="Miyagishima S."/>
            <person name="Kawachi M."/>
            <person name="Toyoda A."/>
            <person name="Nozaki H."/>
        </authorList>
    </citation>
    <scope>NUCLEOTIDE SEQUENCE [LARGE SCALE GENOMIC DNA]</scope>
    <source>
        <strain evidence="2 3">NIES-4017</strain>
    </source>
</reference>
<feature type="region of interest" description="Disordered" evidence="1">
    <location>
        <begin position="1"/>
        <end position="23"/>
    </location>
</feature>
<accession>A0AAD3HRB9</accession>
<dbReference type="PANTHER" id="PTHR24114:SF2">
    <property type="entry name" value="F-BOX DOMAIN-CONTAINING PROTEIN-RELATED"/>
    <property type="match status" value="1"/>
</dbReference>
<sequence length="368" mass="40005">MGCSPSVPGRQLAAQKPQDNEGAMPVHVATPTCEAPCATTSEHAWVNPMPNAPANAADPAPQANPPVPALMPLSGRAVHLRFLRKMAALTIKVEGEQRRFGEVPIYQAVNAFVRPRTLQGRKSFMEAVAACELSLPFLQLQPGGDSTAGHTPLVCEPSRCGQELMGRPPQVGDRSAWSEQVRKPQQTPPAHTASAACGPLACGPVTYFVSYTWSYTLDHLLTMVEEHYRSLPGTMVHRTGLTPTECYQPVFYWVDIFAVTQHFKGDFKDHPDSDFPGVIRASQVRQQELLGHCWRARQQGCITQPGDGRERPGALPVMQPVVLLGMWAMWAVPVQFGSTANMIGVCCSLSRPWSDPSTSPGYGASSRP</sequence>
<dbReference type="PANTHER" id="PTHR24114">
    <property type="entry name" value="LEUCINE RICH REPEAT FAMILY PROTEIN"/>
    <property type="match status" value="1"/>
</dbReference>
<evidence type="ECO:0000313" key="3">
    <source>
        <dbReference type="Proteomes" id="UP001054857"/>
    </source>
</evidence>
<comment type="caution">
    <text evidence="2">The sequence shown here is derived from an EMBL/GenBank/DDBJ whole genome shotgun (WGS) entry which is preliminary data.</text>
</comment>
<protein>
    <submittedName>
        <fullName evidence="2">Uncharacterized protein</fullName>
    </submittedName>
</protein>